<dbReference type="RefSeq" id="YP_010090829.1">
    <property type="nucleotide sequence ID" value="NC_055721.1"/>
</dbReference>
<accession>A0A2Z5ZCQ5</accession>
<sequence length="173" mass="20167">MKYLTPIYLTLMHAFNNRADDCLEDKNNKGLHPISLLQEYCTLRIDGGRQSGKTEAVSRFAAEWLADGKSVIVLANKSPYARKTRDRIMRRWMALENIDKVKGVLVDDTIRNFLSDNKDRYRGLSLQRTLIIIEEPIRIPEMYKFYEAWESMRVNYTSQGEVPLPLFFVMGIQ</sequence>
<dbReference type="GeneID" id="65108321"/>
<proteinExistence type="predicted"/>
<keyword evidence="2" id="KW-1185">Reference proteome</keyword>
<dbReference type="EMBL" id="LC371242">
    <property type="protein sequence ID" value="BBC78182.1"/>
    <property type="molecule type" value="Genomic_DNA"/>
</dbReference>
<organism evidence="1 2">
    <name type="scientific">Escherichia phage EcS1</name>
    <dbReference type="NCBI Taxonomy" id="2083276"/>
    <lineage>
        <taxon>Viruses</taxon>
        <taxon>Duplodnaviria</taxon>
        <taxon>Heunggongvirae</taxon>
        <taxon>Uroviricota</taxon>
        <taxon>Caudoviricetes</taxon>
        <taxon>Pantevenvirales</taxon>
        <taxon>Straboviridae</taxon>
        <taxon>Tevenvirinae</taxon>
        <taxon>Kagamiyamavirus</taxon>
        <taxon>Kagamiyamavirus ecs1</taxon>
    </lineage>
</organism>
<dbReference type="Proteomes" id="UP000250157">
    <property type="component" value="Segment"/>
</dbReference>
<protein>
    <submittedName>
        <fullName evidence="1">Uncharacterized protein</fullName>
    </submittedName>
</protein>
<evidence type="ECO:0000313" key="2">
    <source>
        <dbReference type="Proteomes" id="UP000250157"/>
    </source>
</evidence>
<dbReference type="KEGG" id="vg:65108321"/>
<name>A0A2Z5ZCQ5_9CAUD</name>
<evidence type="ECO:0000313" key="1">
    <source>
        <dbReference type="EMBL" id="BBC78182.1"/>
    </source>
</evidence>
<reference evidence="1 2" key="1">
    <citation type="submission" date="2018-02" db="EMBL/GenBank/DDBJ databases">
        <title>Full genome sequencing of a novel polyvalent bacteriophage as one of T4-Family member.</title>
        <authorList>
            <person name="Kawasaki T."/>
            <person name="Saad A.M."/>
            <person name="Yamada T."/>
        </authorList>
    </citation>
    <scope>NUCLEOTIDE SEQUENCE [LARGE SCALE GENOMIC DNA]</scope>
    <source>
        <strain evidence="1 2">EcS1</strain>
    </source>
</reference>